<dbReference type="NCBIfam" id="NF033788">
    <property type="entry name" value="HTH_metalloreg"/>
    <property type="match status" value="1"/>
</dbReference>
<keyword evidence="2" id="KW-0238">DNA-binding</keyword>
<reference evidence="5" key="2">
    <citation type="journal article" date="2021" name="PeerJ">
        <title>Extensive microbial diversity within the chicken gut microbiome revealed by metagenomics and culture.</title>
        <authorList>
            <person name="Gilroy R."/>
            <person name="Ravi A."/>
            <person name="Getino M."/>
            <person name="Pursley I."/>
            <person name="Horton D.L."/>
            <person name="Alikhan N.F."/>
            <person name="Baker D."/>
            <person name="Gharbi K."/>
            <person name="Hall N."/>
            <person name="Watson M."/>
            <person name="Adriaenssens E.M."/>
            <person name="Foster-Nyarko E."/>
            <person name="Jarju S."/>
            <person name="Secka A."/>
            <person name="Antonio M."/>
            <person name="Oren A."/>
            <person name="Chaudhuri R.R."/>
            <person name="La Ragione R."/>
            <person name="Hildebrand F."/>
            <person name="Pallen M.J."/>
        </authorList>
    </citation>
    <scope>NUCLEOTIDE SEQUENCE</scope>
    <source>
        <strain evidence="5">7463</strain>
    </source>
</reference>
<dbReference type="Proteomes" id="UP000824083">
    <property type="component" value="Unassembled WGS sequence"/>
</dbReference>
<evidence type="ECO:0000256" key="1">
    <source>
        <dbReference type="ARBA" id="ARBA00023015"/>
    </source>
</evidence>
<dbReference type="Pfam" id="PF01022">
    <property type="entry name" value="HTH_5"/>
    <property type="match status" value="1"/>
</dbReference>
<dbReference type="InterPro" id="IPR036390">
    <property type="entry name" value="WH_DNA-bd_sf"/>
</dbReference>
<proteinExistence type="predicted"/>
<accession>A0A9D1IHL1</accession>
<reference evidence="5" key="1">
    <citation type="submission" date="2020-10" db="EMBL/GenBank/DDBJ databases">
        <authorList>
            <person name="Gilroy R."/>
        </authorList>
    </citation>
    <scope>NUCLEOTIDE SEQUENCE</scope>
    <source>
        <strain evidence="5">7463</strain>
    </source>
</reference>
<dbReference type="PANTHER" id="PTHR43132:SF2">
    <property type="entry name" value="ARSENICAL RESISTANCE OPERON REPRESSOR ARSR-RELATED"/>
    <property type="match status" value="1"/>
</dbReference>
<comment type="caution">
    <text evidence="5">The sequence shown here is derived from an EMBL/GenBank/DDBJ whole genome shotgun (WGS) entry which is preliminary data.</text>
</comment>
<keyword evidence="3" id="KW-0804">Transcription</keyword>
<gene>
    <name evidence="5" type="ORF">IAC56_04245</name>
</gene>
<dbReference type="Gene3D" id="1.10.10.10">
    <property type="entry name" value="Winged helix-like DNA-binding domain superfamily/Winged helix DNA-binding domain"/>
    <property type="match status" value="1"/>
</dbReference>
<name>A0A9D1IHL1_9BURK</name>
<sequence length="123" mass="13917">MSSDISLPHQHGHIDKAFSSLPQTTNFEQVANVFKQLSDPVRCRIFLLLCHSEECVINIAAFMNMSSPAVAHHLRLLKYSGLVQTRREGKEVFYRAADSDLAQELHYIIEKVMNLSCCNDAKP</sequence>
<dbReference type="InterPro" id="IPR011991">
    <property type="entry name" value="ArsR-like_HTH"/>
</dbReference>
<dbReference type="AlphaFoldDB" id="A0A9D1IHL1"/>
<dbReference type="GO" id="GO:0003700">
    <property type="term" value="F:DNA-binding transcription factor activity"/>
    <property type="evidence" value="ECO:0007669"/>
    <property type="project" value="InterPro"/>
</dbReference>
<evidence type="ECO:0000313" key="5">
    <source>
        <dbReference type="EMBL" id="HIU37463.1"/>
    </source>
</evidence>
<evidence type="ECO:0000256" key="2">
    <source>
        <dbReference type="ARBA" id="ARBA00023125"/>
    </source>
</evidence>
<dbReference type="SUPFAM" id="SSF46785">
    <property type="entry name" value="Winged helix' DNA-binding domain"/>
    <property type="match status" value="1"/>
</dbReference>
<dbReference type="InterPro" id="IPR036388">
    <property type="entry name" value="WH-like_DNA-bd_sf"/>
</dbReference>
<evidence type="ECO:0000256" key="3">
    <source>
        <dbReference type="ARBA" id="ARBA00023163"/>
    </source>
</evidence>
<evidence type="ECO:0000313" key="6">
    <source>
        <dbReference type="Proteomes" id="UP000824083"/>
    </source>
</evidence>
<keyword evidence="1" id="KW-0805">Transcription regulation</keyword>
<evidence type="ECO:0000259" key="4">
    <source>
        <dbReference type="PROSITE" id="PS50987"/>
    </source>
</evidence>
<dbReference type="SMART" id="SM00418">
    <property type="entry name" value="HTH_ARSR"/>
    <property type="match status" value="1"/>
</dbReference>
<dbReference type="InterPro" id="IPR001845">
    <property type="entry name" value="HTH_ArsR_DNA-bd_dom"/>
</dbReference>
<dbReference type="PROSITE" id="PS50987">
    <property type="entry name" value="HTH_ARSR_2"/>
    <property type="match status" value="1"/>
</dbReference>
<feature type="domain" description="HTH arsR-type" evidence="4">
    <location>
        <begin position="22"/>
        <end position="116"/>
    </location>
</feature>
<dbReference type="CDD" id="cd00090">
    <property type="entry name" value="HTH_ARSR"/>
    <property type="match status" value="1"/>
</dbReference>
<dbReference type="InterPro" id="IPR051011">
    <property type="entry name" value="Metal_resp_trans_reg"/>
</dbReference>
<organism evidence="5 6">
    <name type="scientific">Candidatus Aphodousia faecigallinarum</name>
    <dbReference type="NCBI Taxonomy" id="2840677"/>
    <lineage>
        <taxon>Bacteria</taxon>
        <taxon>Pseudomonadati</taxon>
        <taxon>Pseudomonadota</taxon>
        <taxon>Betaproteobacteria</taxon>
        <taxon>Burkholderiales</taxon>
        <taxon>Sutterellaceae</taxon>
        <taxon>Sutterellaceae incertae sedis</taxon>
        <taxon>Candidatus Aphodousia</taxon>
    </lineage>
</organism>
<dbReference type="EMBL" id="DVMY01000070">
    <property type="protein sequence ID" value="HIU37463.1"/>
    <property type="molecule type" value="Genomic_DNA"/>
</dbReference>
<dbReference type="PANTHER" id="PTHR43132">
    <property type="entry name" value="ARSENICAL RESISTANCE OPERON REPRESSOR ARSR-RELATED"/>
    <property type="match status" value="1"/>
</dbReference>
<dbReference type="PRINTS" id="PR00778">
    <property type="entry name" value="HTHARSR"/>
</dbReference>
<dbReference type="GO" id="GO:0003677">
    <property type="term" value="F:DNA binding"/>
    <property type="evidence" value="ECO:0007669"/>
    <property type="project" value="UniProtKB-KW"/>
</dbReference>
<protein>
    <submittedName>
        <fullName evidence="5">Helix-turn-helix transcriptional regulator</fullName>
    </submittedName>
</protein>